<dbReference type="AlphaFoldDB" id="A0A376BZV6"/>
<evidence type="ECO:0008006" key="3">
    <source>
        <dbReference type="Google" id="ProtNLM"/>
    </source>
</evidence>
<sequence>MLAINTTYITDHQGKTISAVVPINDFKKMIEIIEDYENLKDLQLYEEAKKDKAPAEPMEIVFDRIEKKRKHNAEG</sequence>
<gene>
    <name evidence="1" type="ORF">NCTC11661_00884</name>
</gene>
<dbReference type="Proteomes" id="UP000255515">
    <property type="component" value="Unassembled WGS sequence"/>
</dbReference>
<proteinExistence type="predicted"/>
<dbReference type="InterPro" id="IPR049537">
    <property type="entry name" value="RelB-like"/>
</dbReference>
<name>A0A376BZV6_9FLAO</name>
<dbReference type="RefSeq" id="WP_002686373.1">
    <property type="nucleotide sequence ID" value="NZ_JAXFPJ010000001.1"/>
</dbReference>
<dbReference type="Pfam" id="PF18506">
    <property type="entry name" value="RelB-like"/>
    <property type="match status" value="1"/>
</dbReference>
<organism evidence="1 2">
    <name type="scientific">Bergeyella zoohelcum</name>
    <dbReference type="NCBI Taxonomy" id="1015"/>
    <lineage>
        <taxon>Bacteria</taxon>
        <taxon>Pseudomonadati</taxon>
        <taxon>Bacteroidota</taxon>
        <taxon>Flavobacteriia</taxon>
        <taxon>Flavobacteriales</taxon>
        <taxon>Weeksellaceae</taxon>
        <taxon>Bergeyella</taxon>
    </lineage>
</organism>
<evidence type="ECO:0000313" key="1">
    <source>
        <dbReference type="EMBL" id="SSZ47218.1"/>
    </source>
</evidence>
<protein>
    <recommendedName>
        <fullName evidence="3">Phd_YefM</fullName>
    </recommendedName>
</protein>
<reference evidence="1 2" key="1">
    <citation type="submission" date="2018-06" db="EMBL/GenBank/DDBJ databases">
        <authorList>
            <consortium name="Pathogen Informatics"/>
            <person name="Doyle S."/>
        </authorList>
    </citation>
    <scope>NUCLEOTIDE SEQUENCE [LARGE SCALE GENOMIC DNA]</scope>
    <source>
        <strain evidence="1 2">NCTC11661</strain>
    </source>
</reference>
<dbReference type="EMBL" id="UFTJ01000001">
    <property type="protein sequence ID" value="SSZ47218.1"/>
    <property type="molecule type" value="Genomic_DNA"/>
</dbReference>
<evidence type="ECO:0000313" key="2">
    <source>
        <dbReference type="Proteomes" id="UP000255515"/>
    </source>
</evidence>
<accession>A0A376BZV6</accession>